<evidence type="ECO:0000313" key="2">
    <source>
        <dbReference type="Proteomes" id="UP000007266"/>
    </source>
</evidence>
<reference evidence="1 2" key="1">
    <citation type="journal article" date="2008" name="Nature">
        <title>The genome of the model beetle and pest Tribolium castaneum.</title>
        <authorList>
            <consortium name="Tribolium Genome Sequencing Consortium"/>
            <person name="Richards S."/>
            <person name="Gibbs R.A."/>
            <person name="Weinstock G.M."/>
            <person name="Brown S.J."/>
            <person name="Denell R."/>
            <person name="Beeman R.W."/>
            <person name="Gibbs R."/>
            <person name="Beeman R.W."/>
            <person name="Brown S.J."/>
            <person name="Bucher G."/>
            <person name="Friedrich M."/>
            <person name="Grimmelikhuijzen C.J."/>
            <person name="Klingler M."/>
            <person name="Lorenzen M."/>
            <person name="Richards S."/>
            <person name="Roth S."/>
            <person name="Schroder R."/>
            <person name="Tautz D."/>
            <person name="Zdobnov E.M."/>
            <person name="Muzny D."/>
            <person name="Gibbs R.A."/>
            <person name="Weinstock G.M."/>
            <person name="Attaway T."/>
            <person name="Bell S."/>
            <person name="Buhay C.J."/>
            <person name="Chandrabose M.N."/>
            <person name="Chavez D."/>
            <person name="Clerk-Blankenburg K.P."/>
            <person name="Cree A."/>
            <person name="Dao M."/>
            <person name="Davis C."/>
            <person name="Chacko J."/>
            <person name="Dinh H."/>
            <person name="Dugan-Rocha S."/>
            <person name="Fowler G."/>
            <person name="Garner T.T."/>
            <person name="Garnes J."/>
            <person name="Gnirke A."/>
            <person name="Hawes A."/>
            <person name="Hernandez J."/>
            <person name="Hines S."/>
            <person name="Holder M."/>
            <person name="Hume J."/>
            <person name="Jhangiani S.N."/>
            <person name="Joshi V."/>
            <person name="Khan Z.M."/>
            <person name="Jackson L."/>
            <person name="Kovar C."/>
            <person name="Kowis A."/>
            <person name="Lee S."/>
            <person name="Lewis L.R."/>
            <person name="Margolis J."/>
            <person name="Morgan M."/>
            <person name="Nazareth L.V."/>
            <person name="Nguyen N."/>
            <person name="Okwuonu G."/>
            <person name="Parker D."/>
            <person name="Richards S."/>
            <person name="Ruiz S.J."/>
            <person name="Santibanez J."/>
            <person name="Savard J."/>
            <person name="Scherer S.E."/>
            <person name="Schneider B."/>
            <person name="Sodergren E."/>
            <person name="Tautz D."/>
            <person name="Vattahil S."/>
            <person name="Villasana D."/>
            <person name="White C.S."/>
            <person name="Wright R."/>
            <person name="Park Y."/>
            <person name="Beeman R.W."/>
            <person name="Lord J."/>
            <person name="Oppert B."/>
            <person name="Lorenzen M."/>
            <person name="Brown S."/>
            <person name="Wang L."/>
            <person name="Savard J."/>
            <person name="Tautz D."/>
            <person name="Richards S."/>
            <person name="Weinstock G."/>
            <person name="Gibbs R.A."/>
            <person name="Liu Y."/>
            <person name="Worley K."/>
            <person name="Weinstock G."/>
            <person name="Elsik C.G."/>
            <person name="Reese J.T."/>
            <person name="Elhaik E."/>
            <person name="Landan G."/>
            <person name="Graur D."/>
            <person name="Arensburger P."/>
            <person name="Atkinson P."/>
            <person name="Beeman R.W."/>
            <person name="Beidler J."/>
            <person name="Brown S.J."/>
            <person name="Demuth J.P."/>
            <person name="Drury D.W."/>
            <person name="Du Y.Z."/>
            <person name="Fujiwara H."/>
            <person name="Lorenzen M."/>
            <person name="Maselli V."/>
            <person name="Osanai M."/>
            <person name="Park Y."/>
            <person name="Robertson H.M."/>
            <person name="Tu Z."/>
            <person name="Wang J.J."/>
            <person name="Wang S."/>
            <person name="Richards S."/>
            <person name="Song H."/>
            <person name="Zhang L."/>
            <person name="Sodergren E."/>
            <person name="Werner D."/>
            <person name="Stanke M."/>
            <person name="Morgenstern B."/>
            <person name="Solovyev V."/>
            <person name="Kosarev P."/>
            <person name="Brown G."/>
            <person name="Chen H.C."/>
            <person name="Ermolaeva O."/>
            <person name="Hlavina W."/>
            <person name="Kapustin Y."/>
            <person name="Kiryutin B."/>
            <person name="Kitts P."/>
            <person name="Maglott D."/>
            <person name="Pruitt K."/>
            <person name="Sapojnikov V."/>
            <person name="Souvorov A."/>
            <person name="Mackey A.J."/>
            <person name="Waterhouse R.M."/>
            <person name="Wyder S."/>
            <person name="Zdobnov E.M."/>
            <person name="Zdobnov E.M."/>
            <person name="Wyder S."/>
            <person name="Kriventseva E.V."/>
            <person name="Kadowaki T."/>
            <person name="Bork P."/>
            <person name="Aranda M."/>
            <person name="Bao R."/>
            <person name="Beermann A."/>
            <person name="Berns N."/>
            <person name="Bolognesi R."/>
            <person name="Bonneton F."/>
            <person name="Bopp D."/>
            <person name="Brown S.J."/>
            <person name="Bucher G."/>
            <person name="Butts T."/>
            <person name="Chaumot A."/>
            <person name="Denell R.E."/>
            <person name="Ferrier D.E."/>
            <person name="Friedrich M."/>
            <person name="Gordon C.M."/>
            <person name="Jindra M."/>
            <person name="Klingler M."/>
            <person name="Lan Q."/>
            <person name="Lattorff H.M."/>
            <person name="Laudet V."/>
            <person name="von Levetsow C."/>
            <person name="Liu Z."/>
            <person name="Lutz R."/>
            <person name="Lynch J.A."/>
            <person name="da Fonseca R.N."/>
            <person name="Posnien N."/>
            <person name="Reuter R."/>
            <person name="Roth S."/>
            <person name="Savard J."/>
            <person name="Schinko J.B."/>
            <person name="Schmitt C."/>
            <person name="Schoppmeier M."/>
            <person name="Schroder R."/>
            <person name="Shippy T.D."/>
            <person name="Simonnet F."/>
            <person name="Marques-Souza H."/>
            <person name="Tautz D."/>
            <person name="Tomoyasu Y."/>
            <person name="Trauner J."/>
            <person name="Van der Zee M."/>
            <person name="Vervoort M."/>
            <person name="Wittkopp N."/>
            <person name="Wimmer E.A."/>
            <person name="Yang X."/>
            <person name="Jones A.K."/>
            <person name="Sattelle D.B."/>
            <person name="Ebert P.R."/>
            <person name="Nelson D."/>
            <person name="Scott J.G."/>
            <person name="Beeman R.W."/>
            <person name="Muthukrishnan S."/>
            <person name="Kramer K.J."/>
            <person name="Arakane Y."/>
            <person name="Beeman R.W."/>
            <person name="Zhu Q."/>
            <person name="Hogenkamp D."/>
            <person name="Dixit R."/>
            <person name="Oppert B."/>
            <person name="Jiang H."/>
            <person name="Zou Z."/>
            <person name="Marshall J."/>
            <person name="Elpidina E."/>
            <person name="Vinokurov K."/>
            <person name="Oppert C."/>
            <person name="Zou Z."/>
            <person name="Evans J."/>
            <person name="Lu Z."/>
            <person name="Zhao P."/>
            <person name="Sumathipala N."/>
            <person name="Altincicek B."/>
            <person name="Vilcinskas A."/>
            <person name="Williams M."/>
            <person name="Hultmark D."/>
            <person name="Hetru C."/>
            <person name="Jiang H."/>
            <person name="Grimmelikhuijzen C.J."/>
            <person name="Hauser F."/>
            <person name="Cazzamali G."/>
            <person name="Williamson M."/>
            <person name="Park Y."/>
            <person name="Li B."/>
            <person name="Tanaka Y."/>
            <person name="Predel R."/>
            <person name="Neupert S."/>
            <person name="Schachtner J."/>
            <person name="Verleyen P."/>
            <person name="Raible F."/>
            <person name="Bork P."/>
            <person name="Friedrich M."/>
            <person name="Walden K.K."/>
            <person name="Robertson H.M."/>
            <person name="Angeli S."/>
            <person name="Foret S."/>
            <person name="Bucher G."/>
            <person name="Schuetz S."/>
            <person name="Maleszka R."/>
            <person name="Wimmer E.A."/>
            <person name="Beeman R.W."/>
            <person name="Lorenzen M."/>
            <person name="Tomoyasu Y."/>
            <person name="Miller S.C."/>
            <person name="Grossmann D."/>
            <person name="Bucher G."/>
        </authorList>
    </citation>
    <scope>NUCLEOTIDE SEQUENCE [LARGE SCALE GENOMIC DNA]</scope>
    <source>
        <strain evidence="1 2">Georgia GA2</strain>
    </source>
</reference>
<name>A0A139WJT5_TRICA</name>
<accession>A0A139WJT5</accession>
<proteinExistence type="predicted"/>
<sequence>MWLKLHRLYYLFKACFNSFHFRSHGIINVNVLLG</sequence>
<dbReference type="Proteomes" id="UP000007266">
    <property type="component" value="Linkage group 4"/>
</dbReference>
<evidence type="ECO:0000313" key="1">
    <source>
        <dbReference type="EMBL" id="KYB28183.1"/>
    </source>
</evidence>
<keyword evidence="2" id="KW-1185">Reference proteome</keyword>
<dbReference type="InParanoid" id="A0A139WJT5"/>
<dbReference type="EMBL" id="KQ971338">
    <property type="protein sequence ID" value="KYB28183.1"/>
    <property type="molecule type" value="Genomic_DNA"/>
</dbReference>
<organism evidence="1 2">
    <name type="scientific">Tribolium castaneum</name>
    <name type="common">Red flour beetle</name>
    <dbReference type="NCBI Taxonomy" id="7070"/>
    <lineage>
        <taxon>Eukaryota</taxon>
        <taxon>Metazoa</taxon>
        <taxon>Ecdysozoa</taxon>
        <taxon>Arthropoda</taxon>
        <taxon>Hexapoda</taxon>
        <taxon>Insecta</taxon>
        <taxon>Pterygota</taxon>
        <taxon>Neoptera</taxon>
        <taxon>Endopterygota</taxon>
        <taxon>Coleoptera</taxon>
        <taxon>Polyphaga</taxon>
        <taxon>Cucujiformia</taxon>
        <taxon>Tenebrionidae</taxon>
        <taxon>Tenebrionidae incertae sedis</taxon>
        <taxon>Tribolium</taxon>
    </lineage>
</organism>
<reference evidence="1 2" key="2">
    <citation type="journal article" date="2010" name="Nucleic Acids Res.">
        <title>BeetleBase in 2010: revisions to provide comprehensive genomic information for Tribolium castaneum.</title>
        <authorList>
            <person name="Kim H.S."/>
            <person name="Murphy T."/>
            <person name="Xia J."/>
            <person name="Caragea D."/>
            <person name="Park Y."/>
            <person name="Beeman R.W."/>
            <person name="Lorenzen M.D."/>
            <person name="Butcher S."/>
            <person name="Manak J.R."/>
            <person name="Brown S.J."/>
        </authorList>
    </citation>
    <scope>GENOME REANNOTATION</scope>
    <source>
        <strain evidence="1 2">Georgia GA2</strain>
    </source>
</reference>
<dbReference type="AlphaFoldDB" id="A0A139WJT5"/>
<gene>
    <name evidence="1" type="primary">AUGUSTUS-3.0.2_32920</name>
    <name evidence="1" type="ORF">TcasGA2_TC032920</name>
</gene>
<protein>
    <submittedName>
        <fullName evidence="1">Uncharacterized protein</fullName>
    </submittedName>
</protein>